<comment type="caution">
    <text evidence="6">The sequence shown here is derived from an EMBL/GenBank/DDBJ whole genome shotgun (WGS) entry which is preliminary data.</text>
</comment>
<evidence type="ECO:0000256" key="3">
    <source>
        <dbReference type="ARBA" id="ARBA00022989"/>
    </source>
</evidence>
<feature type="transmembrane region" description="Helical" evidence="5">
    <location>
        <begin position="60"/>
        <end position="87"/>
    </location>
</feature>
<keyword evidence="3 5" id="KW-1133">Transmembrane helix</keyword>
<proteinExistence type="predicted"/>
<dbReference type="Proteomes" id="UP000649289">
    <property type="component" value="Unassembled WGS sequence"/>
</dbReference>
<evidence type="ECO:0000256" key="2">
    <source>
        <dbReference type="ARBA" id="ARBA00022692"/>
    </source>
</evidence>
<sequence length="267" mass="26027">MLLAFTLTLLAGAATAVGGLIAVHGRVRSDRGLAIALAFAGGAMVLVSLVEILPKGAASLAPALGIGGGWLATLGAAALGAVLAVLLGRVVPVAGHDHDHGRGRDAPGTHRLRQLPGVRRSGLVVAIAVTAHNLPEGLATFVATLDDPAAGATLAVAIALHNIPEGVAVAAPFYGSGASRRKAVGIAALSGLAEPIGALAGYLLLAALLPGAAFGVVFGLVAGVMLLIGLAELLPTALRMASPVPVAAACTAGVVVMALSLALLSLA</sequence>
<protein>
    <submittedName>
        <fullName evidence="6">ZIP family metal transporter</fullName>
    </submittedName>
</protein>
<dbReference type="PANTHER" id="PTHR11040:SF205">
    <property type="entry name" value="ZINC TRANSPORTER ZUPT"/>
    <property type="match status" value="1"/>
</dbReference>
<dbReference type="EMBL" id="JACXYY010000003">
    <property type="protein sequence ID" value="MBD3914814.1"/>
    <property type="molecule type" value="Genomic_DNA"/>
</dbReference>
<feature type="transmembrane region" description="Helical" evidence="5">
    <location>
        <begin position="183"/>
        <end position="205"/>
    </location>
</feature>
<organism evidence="6 7">
    <name type="scientific">Nocardioides hwasunensis</name>
    <dbReference type="NCBI Taxonomy" id="397258"/>
    <lineage>
        <taxon>Bacteria</taxon>
        <taxon>Bacillati</taxon>
        <taxon>Actinomycetota</taxon>
        <taxon>Actinomycetes</taxon>
        <taxon>Propionibacteriales</taxon>
        <taxon>Nocardioidaceae</taxon>
        <taxon>Nocardioides</taxon>
    </lineage>
</organism>
<evidence type="ECO:0000256" key="1">
    <source>
        <dbReference type="ARBA" id="ARBA00004141"/>
    </source>
</evidence>
<dbReference type="PANTHER" id="PTHR11040">
    <property type="entry name" value="ZINC/IRON TRANSPORTER"/>
    <property type="match status" value="1"/>
</dbReference>
<evidence type="ECO:0000313" key="6">
    <source>
        <dbReference type="EMBL" id="MBD3914814.1"/>
    </source>
</evidence>
<dbReference type="InterPro" id="IPR003689">
    <property type="entry name" value="ZIP"/>
</dbReference>
<feature type="transmembrane region" description="Helical" evidence="5">
    <location>
        <begin position="211"/>
        <end position="234"/>
    </location>
</feature>
<feature type="transmembrane region" description="Helical" evidence="5">
    <location>
        <begin position="246"/>
        <end position="266"/>
    </location>
</feature>
<keyword evidence="4 5" id="KW-0472">Membrane</keyword>
<comment type="subcellular location">
    <subcellularLocation>
        <location evidence="1">Membrane</location>
        <topology evidence="1">Multi-pass membrane protein</topology>
    </subcellularLocation>
</comment>
<name>A0ABR8MFF8_9ACTN</name>
<gene>
    <name evidence="6" type="ORF">IEZ25_09330</name>
</gene>
<dbReference type="RefSeq" id="WP_191199111.1">
    <property type="nucleotide sequence ID" value="NZ_BAAAPA010000004.1"/>
</dbReference>
<keyword evidence="2 5" id="KW-0812">Transmembrane</keyword>
<evidence type="ECO:0000313" key="7">
    <source>
        <dbReference type="Proteomes" id="UP000649289"/>
    </source>
</evidence>
<keyword evidence="7" id="KW-1185">Reference proteome</keyword>
<evidence type="ECO:0000256" key="5">
    <source>
        <dbReference type="SAM" id="Phobius"/>
    </source>
</evidence>
<dbReference type="Pfam" id="PF02535">
    <property type="entry name" value="Zip"/>
    <property type="match status" value="1"/>
</dbReference>
<accession>A0ABR8MFF8</accession>
<feature type="transmembrane region" description="Helical" evidence="5">
    <location>
        <begin position="34"/>
        <end position="53"/>
    </location>
</feature>
<reference evidence="6 7" key="1">
    <citation type="submission" date="2020-09" db="EMBL/GenBank/DDBJ databases">
        <title>novel species in genus Nocardioides.</title>
        <authorList>
            <person name="Zhang G."/>
        </authorList>
    </citation>
    <scope>NUCLEOTIDE SEQUENCE [LARGE SCALE GENOMIC DNA]</scope>
    <source>
        <strain evidence="6 7">19197</strain>
    </source>
</reference>
<evidence type="ECO:0000256" key="4">
    <source>
        <dbReference type="ARBA" id="ARBA00023136"/>
    </source>
</evidence>